<dbReference type="SUPFAM" id="SSF55154">
    <property type="entry name" value="CYTH-like phosphatases"/>
    <property type="match status" value="1"/>
</dbReference>
<dbReference type="EMBL" id="BDFE01000020">
    <property type="protein sequence ID" value="GAU09682.1"/>
    <property type="molecule type" value="Genomic_DNA"/>
</dbReference>
<organism evidence="2 3">
    <name type="scientific">Desulfoplanes formicivorans</name>
    <dbReference type="NCBI Taxonomy" id="1592317"/>
    <lineage>
        <taxon>Bacteria</taxon>
        <taxon>Pseudomonadati</taxon>
        <taxon>Thermodesulfobacteriota</taxon>
        <taxon>Desulfovibrionia</taxon>
        <taxon>Desulfovibrionales</taxon>
        <taxon>Desulfoplanaceae</taxon>
        <taxon>Desulfoplanes</taxon>
    </lineage>
</organism>
<dbReference type="PANTHER" id="PTHR21028">
    <property type="entry name" value="SI:CH211-156B7.4"/>
    <property type="match status" value="1"/>
</dbReference>
<dbReference type="STRING" id="1592317.DPF_2413"/>
<evidence type="ECO:0000259" key="1">
    <source>
        <dbReference type="PROSITE" id="PS51707"/>
    </source>
</evidence>
<dbReference type="PANTHER" id="PTHR21028:SF2">
    <property type="entry name" value="CYTH DOMAIN-CONTAINING PROTEIN"/>
    <property type="match status" value="1"/>
</dbReference>
<accession>A0A194AHX6</accession>
<dbReference type="OrthoDB" id="116396at2"/>
<dbReference type="InterPro" id="IPR033469">
    <property type="entry name" value="CYTH-like_dom_sf"/>
</dbReference>
<dbReference type="InterPro" id="IPR008173">
    <property type="entry name" value="Adenylyl_cyclase_CyaB"/>
</dbReference>
<keyword evidence="3" id="KW-1185">Reference proteome</keyword>
<reference evidence="3" key="1">
    <citation type="submission" date="2016-06" db="EMBL/GenBank/DDBJ databases">
        <title>Draft genome sequence of Desulfoplanes formicivorans strain Pf12B.</title>
        <authorList>
            <person name="Watanabe M."/>
            <person name="Kojima H."/>
            <person name="Fukui M."/>
        </authorList>
    </citation>
    <scope>NUCLEOTIDE SEQUENCE [LARGE SCALE GENOMIC DNA]</scope>
    <source>
        <strain evidence="3">Pf12B</strain>
    </source>
</reference>
<proteinExistence type="predicted"/>
<dbReference type="RefSeq" id="WP_069859934.1">
    <property type="nucleotide sequence ID" value="NZ_BDFE01000020.1"/>
</dbReference>
<dbReference type="Gene3D" id="2.40.320.10">
    <property type="entry name" value="Hypothetical Protein Pfu-838710-001"/>
    <property type="match status" value="1"/>
</dbReference>
<gene>
    <name evidence="2" type="ORF">DPF_2413</name>
</gene>
<dbReference type="AlphaFoldDB" id="A0A194AHX6"/>
<comment type="caution">
    <text evidence="2">The sequence shown here is derived from an EMBL/GenBank/DDBJ whole genome shotgun (WGS) entry which is preliminary data.</text>
</comment>
<dbReference type="SMART" id="SM01118">
    <property type="entry name" value="CYTH"/>
    <property type="match status" value="1"/>
</dbReference>
<sequence length="200" mass="22807">MTLEAESKFPVDDFSEITSTLRHNGTLVTPWHFEHNQVFDLPQGDLRSRGYLLRLRNALDTTLTLKRPPAHHARIPGVKQLEELECTIHDSTTMTSILHALGYREILQYEKFRSQWRVNECTVCLDLLCFGTFVEIEGTGSDILATATRVGLDPQTATSANYHDLFHEHLAKRNLPLTNSFVFSRQERTALCRKLGIDTP</sequence>
<name>A0A194AHX6_9BACT</name>
<dbReference type="InterPro" id="IPR023577">
    <property type="entry name" value="CYTH_domain"/>
</dbReference>
<feature type="domain" description="CYTH" evidence="1">
    <location>
        <begin position="2"/>
        <end position="168"/>
    </location>
</feature>
<evidence type="ECO:0000313" key="3">
    <source>
        <dbReference type="Proteomes" id="UP000095200"/>
    </source>
</evidence>
<dbReference type="CDD" id="cd07890">
    <property type="entry name" value="CYTH-like_AC_IV-like"/>
    <property type="match status" value="1"/>
</dbReference>
<dbReference type="Pfam" id="PF01928">
    <property type="entry name" value="CYTH"/>
    <property type="match status" value="1"/>
</dbReference>
<evidence type="ECO:0000313" key="2">
    <source>
        <dbReference type="EMBL" id="GAU09682.1"/>
    </source>
</evidence>
<protein>
    <submittedName>
        <fullName evidence="2">Adenylate cyclase</fullName>
    </submittedName>
</protein>
<dbReference type="Proteomes" id="UP000095200">
    <property type="component" value="Unassembled WGS sequence"/>
</dbReference>
<dbReference type="PROSITE" id="PS51707">
    <property type="entry name" value="CYTH"/>
    <property type="match status" value="1"/>
</dbReference>